<dbReference type="PROSITE" id="PS50110">
    <property type="entry name" value="RESPONSE_REGULATORY"/>
    <property type="match status" value="1"/>
</dbReference>
<dbReference type="SUPFAM" id="SSF52172">
    <property type="entry name" value="CheY-like"/>
    <property type="match status" value="1"/>
</dbReference>
<reference evidence="4 5" key="1">
    <citation type="submission" date="2020-09" db="EMBL/GenBank/DDBJ databases">
        <title>Characterization and genome sequencing of Ruminiclostridium sp. nov. MA18.</title>
        <authorList>
            <person name="Rettenmaier R."/>
            <person name="Kowollik M.-L."/>
            <person name="Liebl W."/>
            <person name="Zverlov V."/>
        </authorList>
    </citation>
    <scope>NUCLEOTIDE SEQUENCE [LARGE SCALE GENOMIC DNA]</scope>
    <source>
        <strain evidence="4 5">MA18</strain>
    </source>
</reference>
<dbReference type="Pfam" id="PF00072">
    <property type="entry name" value="Response_reg"/>
    <property type="match status" value="1"/>
</dbReference>
<dbReference type="EMBL" id="CP061336">
    <property type="protein sequence ID" value="QNU68225.1"/>
    <property type="molecule type" value="Genomic_DNA"/>
</dbReference>
<dbReference type="Gene3D" id="3.40.50.2300">
    <property type="match status" value="1"/>
</dbReference>
<gene>
    <name evidence="4" type="ORF">EHE19_007340</name>
</gene>
<dbReference type="RefSeq" id="WP_137696553.1">
    <property type="nucleotide sequence ID" value="NZ_CP061336.1"/>
</dbReference>
<name>A0A4V6EQ47_9FIRM</name>
<comment type="caution">
    <text evidence="3">Lacks conserved residue(s) required for the propagation of feature annotation.</text>
</comment>
<protein>
    <recommendedName>
        <fullName evidence="1">Stage 0 sporulation protein A homolog</fullName>
    </recommendedName>
</protein>
<evidence type="ECO:0000256" key="3">
    <source>
        <dbReference type="PROSITE-ProRule" id="PRU00169"/>
    </source>
</evidence>
<dbReference type="OrthoDB" id="9809318at2"/>
<dbReference type="InterPro" id="IPR011006">
    <property type="entry name" value="CheY-like_superfamily"/>
</dbReference>
<evidence type="ECO:0000313" key="5">
    <source>
        <dbReference type="Proteomes" id="UP000306409"/>
    </source>
</evidence>
<comment type="function">
    <text evidence="2">May play the central regulatory role in sporulation. It may be an element of the effector pathway responsible for the activation of sporulation genes in response to nutritional stress. Spo0A may act in concert with spo0H (a sigma factor) to control the expression of some genes that are critical to the sporulation process.</text>
</comment>
<keyword evidence="5" id="KW-1185">Reference proteome</keyword>
<organism evidence="4 5">
    <name type="scientific">Ruminiclostridium herbifermentans</name>
    <dbReference type="NCBI Taxonomy" id="2488810"/>
    <lineage>
        <taxon>Bacteria</taxon>
        <taxon>Bacillati</taxon>
        <taxon>Bacillota</taxon>
        <taxon>Clostridia</taxon>
        <taxon>Eubacteriales</taxon>
        <taxon>Oscillospiraceae</taxon>
        <taxon>Ruminiclostridium</taxon>
    </lineage>
</organism>
<dbReference type="GO" id="GO:0000160">
    <property type="term" value="P:phosphorelay signal transduction system"/>
    <property type="evidence" value="ECO:0007669"/>
    <property type="project" value="InterPro"/>
</dbReference>
<dbReference type="KEGG" id="rher:EHE19_007340"/>
<evidence type="ECO:0000313" key="4">
    <source>
        <dbReference type="EMBL" id="QNU68225.1"/>
    </source>
</evidence>
<dbReference type="InterPro" id="IPR001789">
    <property type="entry name" value="Sig_transdc_resp-reg_receiver"/>
</dbReference>
<dbReference type="AlphaFoldDB" id="A0A4V6EQ47"/>
<sequence>MINIAIADVSQESKNTLKHFLEKFNNICIIGESDNESELLKIVNIYKPDIVFIEIELGESNGIEVAKKINVVSPLTNIIFKKNILRMLLMSMHMTIC</sequence>
<dbReference type="Proteomes" id="UP000306409">
    <property type="component" value="Chromosome"/>
</dbReference>
<evidence type="ECO:0000256" key="2">
    <source>
        <dbReference type="ARBA" id="ARBA00024867"/>
    </source>
</evidence>
<accession>A0A4V6EQ47</accession>
<evidence type="ECO:0000256" key="1">
    <source>
        <dbReference type="ARBA" id="ARBA00018672"/>
    </source>
</evidence>
<proteinExistence type="predicted"/>